<evidence type="ECO:0000313" key="3">
    <source>
        <dbReference type="Proteomes" id="UP000716446"/>
    </source>
</evidence>
<protein>
    <submittedName>
        <fullName evidence="2">Uncharacterized protein</fullName>
    </submittedName>
</protein>
<evidence type="ECO:0000256" key="1">
    <source>
        <dbReference type="SAM" id="MobiDB-lite"/>
    </source>
</evidence>
<accession>A0A9N8P6H5</accession>
<feature type="compositionally biased region" description="Basic residues" evidence="1">
    <location>
        <begin position="27"/>
        <end position="36"/>
    </location>
</feature>
<reference evidence="2" key="1">
    <citation type="submission" date="2020-06" db="EMBL/GenBank/DDBJ databases">
        <authorList>
            <person name="Onetto C."/>
        </authorList>
    </citation>
    <scope>NUCLEOTIDE SEQUENCE</scope>
</reference>
<dbReference type="AlphaFoldDB" id="A0A9N8P6H5"/>
<comment type="caution">
    <text evidence="2">The sequence shown here is derived from an EMBL/GenBank/DDBJ whole genome shotgun (WGS) entry which is preliminary data.</text>
</comment>
<proteinExistence type="predicted"/>
<keyword evidence="3" id="KW-1185">Reference proteome</keyword>
<organism evidence="2 3">
    <name type="scientific">Aureobasidium vineae</name>
    <dbReference type="NCBI Taxonomy" id="2773715"/>
    <lineage>
        <taxon>Eukaryota</taxon>
        <taxon>Fungi</taxon>
        <taxon>Dikarya</taxon>
        <taxon>Ascomycota</taxon>
        <taxon>Pezizomycotina</taxon>
        <taxon>Dothideomycetes</taxon>
        <taxon>Dothideomycetidae</taxon>
        <taxon>Dothideales</taxon>
        <taxon>Saccotheciaceae</taxon>
        <taxon>Aureobasidium</taxon>
    </lineage>
</organism>
<feature type="region of interest" description="Disordered" evidence="1">
    <location>
        <begin position="21"/>
        <end position="60"/>
    </location>
</feature>
<dbReference type="Proteomes" id="UP000716446">
    <property type="component" value="Unassembled WGS sequence"/>
</dbReference>
<dbReference type="EMBL" id="CAIJEN010000002">
    <property type="protein sequence ID" value="CAD0083306.1"/>
    <property type="molecule type" value="Genomic_DNA"/>
</dbReference>
<gene>
    <name evidence="2" type="ORF">AWRI4619_LOCUS1873</name>
</gene>
<sequence>MQPTRHAQRWRSCERLLRQNQSWLSKTGRRNKRPRRAAIDSKRVQERPLRDERASTRQSR</sequence>
<evidence type="ECO:0000313" key="2">
    <source>
        <dbReference type="EMBL" id="CAD0083306.1"/>
    </source>
</evidence>
<feature type="compositionally biased region" description="Basic and acidic residues" evidence="1">
    <location>
        <begin position="37"/>
        <end position="60"/>
    </location>
</feature>
<name>A0A9N8P6H5_9PEZI</name>